<dbReference type="RefSeq" id="WP_214508639.1">
    <property type="nucleotide sequence ID" value="NZ_JAHEPS010000012.1"/>
</dbReference>
<dbReference type="EMBL" id="JAHEPS010000012">
    <property type="protein sequence ID" value="MBT1446439.1"/>
    <property type="molecule type" value="Genomic_DNA"/>
</dbReference>
<keyword evidence="4" id="KW-0804">Transcription</keyword>
<dbReference type="PROSITE" id="PS50931">
    <property type="entry name" value="HTH_LYSR"/>
    <property type="match status" value="1"/>
</dbReference>
<dbReference type="InterPro" id="IPR000847">
    <property type="entry name" value="LysR_HTH_N"/>
</dbReference>
<dbReference type="PRINTS" id="PR00039">
    <property type="entry name" value="HTHLYSR"/>
</dbReference>
<protein>
    <submittedName>
        <fullName evidence="6">LysR family transcriptional regulator</fullName>
    </submittedName>
</protein>
<dbReference type="InterPro" id="IPR058163">
    <property type="entry name" value="LysR-type_TF_proteobact-type"/>
</dbReference>
<accession>A0ABS5V7M2</accession>
<evidence type="ECO:0000313" key="6">
    <source>
        <dbReference type="EMBL" id="MBT1446439.1"/>
    </source>
</evidence>
<evidence type="ECO:0000256" key="1">
    <source>
        <dbReference type="ARBA" id="ARBA00009437"/>
    </source>
</evidence>
<comment type="caution">
    <text evidence="6">The sequence shown here is derived from an EMBL/GenBank/DDBJ whole genome shotgun (WGS) entry which is preliminary data.</text>
</comment>
<keyword evidence="7" id="KW-1185">Reference proteome</keyword>
<evidence type="ECO:0000313" key="7">
    <source>
        <dbReference type="Proteomes" id="UP001195903"/>
    </source>
</evidence>
<dbReference type="PANTHER" id="PTHR30537:SF21">
    <property type="entry name" value="HTH-TYPE TRANSCRIPTIONAL REGULATOR SINR-RELATED"/>
    <property type="match status" value="1"/>
</dbReference>
<evidence type="ECO:0000256" key="3">
    <source>
        <dbReference type="ARBA" id="ARBA00023125"/>
    </source>
</evidence>
<dbReference type="Pfam" id="PF03466">
    <property type="entry name" value="LysR_substrate"/>
    <property type="match status" value="1"/>
</dbReference>
<dbReference type="Proteomes" id="UP001195903">
    <property type="component" value="Unassembled WGS sequence"/>
</dbReference>
<evidence type="ECO:0000256" key="4">
    <source>
        <dbReference type="ARBA" id="ARBA00023163"/>
    </source>
</evidence>
<dbReference type="SUPFAM" id="SSF46785">
    <property type="entry name" value="Winged helix' DNA-binding domain"/>
    <property type="match status" value="1"/>
</dbReference>
<dbReference type="Gene3D" id="1.10.10.10">
    <property type="entry name" value="Winged helix-like DNA-binding domain superfamily/Winged helix DNA-binding domain"/>
    <property type="match status" value="1"/>
</dbReference>
<sequence>MLTSDLELFVHVAEAGSISAAALELDVTPAAASAAIKRLEKQLGTPLFIRTTRSLRLSGAGERYLLHCREALAALELGKQALACAKGSVEGCLRISVSSDFGRNIFLPWLDELMEQHPALEVQLELGDRVSSLFRDNIDVALRYGKPTDPEAVAFLIGSMTRQLAASGEYLARFGAPTTPEELTQHQCLLFKLAQRTNDQWRFYRDGSEHRVRVNGRRSSDDADVARRWALAGKGLVYKSKLDLAADLLEGRLVPLLPDWQGEPLELYLLCPGRAEVTPAVLALRDMLKQKVAERLIALDEAQQG</sequence>
<comment type="similarity">
    <text evidence="1">Belongs to the LysR transcriptional regulatory family.</text>
</comment>
<reference evidence="6 7" key="1">
    <citation type="submission" date="2021-05" db="EMBL/GenBank/DDBJ databases">
        <title>Shewanella sp. JM162201.</title>
        <authorList>
            <person name="Xu S."/>
            <person name="Li A."/>
        </authorList>
    </citation>
    <scope>NUCLEOTIDE SEQUENCE [LARGE SCALE GENOMIC DNA]</scope>
    <source>
        <strain evidence="6 7">JM162201</strain>
    </source>
</reference>
<keyword evidence="3" id="KW-0238">DNA-binding</keyword>
<gene>
    <name evidence="6" type="ORF">KJI95_18245</name>
</gene>
<keyword evidence="2" id="KW-0805">Transcription regulation</keyword>
<dbReference type="Gene3D" id="3.40.190.290">
    <property type="match status" value="1"/>
</dbReference>
<dbReference type="InterPro" id="IPR036390">
    <property type="entry name" value="WH_DNA-bd_sf"/>
</dbReference>
<name>A0ABS5V7M2_9GAMM</name>
<organism evidence="6 7">
    <name type="scientific">Shewanella jiangmenensis</name>
    <dbReference type="NCBI Taxonomy" id="2837387"/>
    <lineage>
        <taxon>Bacteria</taxon>
        <taxon>Pseudomonadati</taxon>
        <taxon>Pseudomonadota</taxon>
        <taxon>Gammaproteobacteria</taxon>
        <taxon>Alteromonadales</taxon>
        <taxon>Shewanellaceae</taxon>
        <taxon>Shewanella</taxon>
    </lineage>
</organism>
<dbReference type="Pfam" id="PF00126">
    <property type="entry name" value="HTH_1"/>
    <property type="match status" value="1"/>
</dbReference>
<evidence type="ECO:0000259" key="5">
    <source>
        <dbReference type="PROSITE" id="PS50931"/>
    </source>
</evidence>
<dbReference type="CDD" id="cd08422">
    <property type="entry name" value="PBP2_CrgA_like"/>
    <property type="match status" value="1"/>
</dbReference>
<dbReference type="InterPro" id="IPR005119">
    <property type="entry name" value="LysR_subst-bd"/>
</dbReference>
<feature type="domain" description="HTH lysR-type" evidence="5">
    <location>
        <begin position="1"/>
        <end position="58"/>
    </location>
</feature>
<dbReference type="InterPro" id="IPR036388">
    <property type="entry name" value="WH-like_DNA-bd_sf"/>
</dbReference>
<evidence type="ECO:0000256" key="2">
    <source>
        <dbReference type="ARBA" id="ARBA00023015"/>
    </source>
</evidence>
<proteinExistence type="inferred from homology"/>
<dbReference type="SUPFAM" id="SSF53850">
    <property type="entry name" value="Periplasmic binding protein-like II"/>
    <property type="match status" value="1"/>
</dbReference>
<dbReference type="PANTHER" id="PTHR30537">
    <property type="entry name" value="HTH-TYPE TRANSCRIPTIONAL REGULATOR"/>
    <property type="match status" value="1"/>
</dbReference>